<gene>
    <name evidence="1" type="ORF">Fcan01_05940</name>
</gene>
<dbReference type="EMBL" id="LNIX01000002">
    <property type="protein sequence ID" value="OXA58924.1"/>
    <property type="molecule type" value="Genomic_DNA"/>
</dbReference>
<accession>A0A226EPF6</accession>
<reference evidence="1 2" key="1">
    <citation type="submission" date="2015-12" db="EMBL/GenBank/DDBJ databases">
        <title>The genome of Folsomia candida.</title>
        <authorList>
            <person name="Faddeeva A."/>
            <person name="Derks M.F."/>
            <person name="Anvar Y."/>
            <person name="Smit S."/>
            <person name="Van Straalen N."/>
            <person name="Roelofs D."/>
        </authorList>
    </citation>
    <scope>NUCLEOTIDE SEQUENCE [LARGE SCALE GENOMIC DNA]</scope>
    <source>
        <strain evidence="1 2">VU population</strain>
        <tissue evidence="1">Whole body</tissue>
    </source>
</reference>
<proteinExistence type="predicted"/>
<protein>
    <submittedName>
        <fullName evidence="1">Uncharacterized protein</fullName>
    </submittedName>
</protein>
<name>A0A226EPF6_FOLCA</name>
<dbReference type="Proteomes" id="UP000198287">
    <property type="component" value="Unassembled WGS sequence"/>
</dbReference>
<sequence length="524" mass="60160">MEDNIHKNVVNLMKKTEVGAGPLSLSENAVPIPKKKMRVVCYEGDDIVSEFETPPTSIRDPLLEFTNSQGERLRLEKVDVPPPPSQITSHLTAAREAIKNKIGYGKKSGETDDKLIDDLRFKAVMENLKEEPITCLYKDGNTIRVFWNEEERMMGYNDGIMQPGSRMTQGSNLYKCKTGSCWVMAQSFKKKYCRGHFSHQFYIIRDLNALKTSLYCFNPKYAKNKGYSNSDFKEMVERMEEQYKSFCNHFKNQTDMKIQKDYFWEVQTDDVLKGQGSAHKTVAISMMIMLQNSVCSDKDKVNLINQQIVFVKAVNVYENGFFPKLMDILEANKFRFRLTSENKSTTVVAESLLPKESFKNLPLVYQGKDEDGRIYIGEKWGNANIRASEGSTSHDILKKTALSEFPKENRTRLYQFQHPEIDKVKMVKRDSSKTPAQKIIFDKMKEEASKMESLGQMACLIGKMLGAQINGHPIKLLNQKFSHFDDGFKKKEFEDFFGYFFGCGVEVDIPVFVKDKSGKVVWNC</sequence>
<evidence type="ECO:0000313" key="1">
    <source>
        <dbReference type="EMBL" id="OXA58924.1"/>
    </source>
</evidence>
<dbReference type="AlphaFoldDB" id="A0A226EPF6"/>
<comment type="caution">
    <text evidence="1">The sequence shown here is derived from an EMBL/GenBank/DDBJ whole genome shotgun (WGS) entry which is preliminary data.</text>
</comment>
<organism evidence="1 2">
    <name type="scientific">Folsomia candida</name>
    <name type="common">Springtail</name>
    <dbReference type="NCBI Taxonomy" id="158441"/>
    <lineage>
        <taxon>Eukaryota</taxon>
        <taxon>Metazoa</taxon>
        <taxon>Ecdysozoa</taxon>
        <taxon>Arthropoda</taxon>
        <taxon>Hexapoda</taxon>
        <taxon>Collembola</taxon>
        <taxon>Entomobryomorpha</taxon>
        <taxon>Isotomoidea</taxon>
        <taxon>Isotomidae</taxon>
        <taxon>Proisotominae</taxon>
        <taxon>Folsomia</taxon>
    </lineage>
</organism>
<evidence type="ECO:0000313" key="2">
    <source>
        <dbReference type="Proteomes" id="UP000198287"/>
    </source>
</evidence>
<keyword evidence="2" id="KW-1185">Reference proteome</keyword>